<protein>
    <recommendedName>
        <fullName evidence="4">Hpt domain-containing protein</fullName>
    </recommendedName>
</protein>
<accession>A0A1G8J5V9</accession>
<dbReference type="AlphaFoldDB" id="A0A1G8J5V9"/>
<dbReference type="EMBL" id="FNDT01000008">
    <property type="protein sequence ID" value="SDI26634.1"/>
    <property type="molecule type" value="Genomic_DNA"/>
</dbReference>
<evidence type="ECO:0008006" key="4">
    <source>
        <dbReference type="Google" id="ProtNLM"/>
    </source>
</evidence>
<proteinExistence type="predicted"/>
<evidence type="ECO:0000313" key="2">
    <source>
        <dbReference type="EMBL" id="SDI26634.1"/>
    </source>
</evidence>
<evidence type="ECO:0000313" key="3">
    <source>
        <dbReference type="Proteomes" id="UP000199258"/>
    </source>
</evidence>
<organism evidence="2 3">
    <name type="scientific">Arthrobacter subterraneus</name>
    <dbReference type="NCBI Taxonomy" id="335973"/>
    <lineage>
        <taxon>Bacteria</taxon>
        <taxon>Bacillati</taxon>
        <taxon>Actinomycetota</taxon>
        <taxon>Actinomycetes</taxon>
        <taxon>Micrococcales</taxon>
        <taxon>Micrococcaceae</taxon>
        <taxon>Arthrobacter</taxon>
    </lineage>
</organism>
<gene>
    <name evidence="2" type="ORF">SAMN04488693_10848</name>
</gene>
<reference evidence="2 3" key="1">
    <citation type="submission" date="2016-10" db="EMBL/GenBank/DDBJ databases">
        <authorList>
            <person name="de Groot N.N."/>
        </authorList>
    </citation>
    <scope>NUCLEOTIDE SEQUENCE [LARGE SCALE GENOMIC DNA]</scope>
    <source>
        <strain evidence="2 3">NP_1H</strain>
    </source>
</reference>
<dbReference type="Proteomes" id="UP000199258">
    <property type="component" value="Unassembled WGS sequence"/>
</dbReference>
<name>A0A1G8J5V9_9MICC</name>
<dbReference type="InterPro" id="IPR036641">
    <property type="entry name" value="HPT_dom_sf"/>
</dbReference>
<feature type="region of interest" description="Disordered" evidence="1">
    <location>
        <begin position="126"/>
        <end position="147"/>
    </location>
</feature>
<dbReference type="OrthoDB" id="4964540at2"/>
<dbReference type="SUPFAM" id="SSF47226">
    <property type="entry name" value="Histidine-containing phosphotransfer domain, HPT domain"/>
    <property type="match status" value="1"/>
</dbReference>
<dbReference type="RefSeq" id="WP_090586600.1">
    <property type="nucleotide sequence ID" value="NZ_FNDT01000008.1"/>
</dbReference>
<sequence>MSTDDSNELPMVSERIFTDLQADLEEPDVTLRFLLNYLEMWDGRFLRLSTAISAGNRPKAMDAVLSVRTSARMIGALRLAQRASDIERHLLAGDTRGAALLLDDLELCGQATMEELRRRFLPRFDPDHSVDRRQKPPTTGTGHEPNDWLRRADSLLAGLASSATWEPKLG</sequence>
<keyword evidence="3" id="KW-1185">Reference proteome</keyword>
<dbReference type="Gene3D" id="1.20.120.160">
    <property type="entry name" value="HPT domain"/>
    <property type="match status" value="1"/>
</dbReference>
<dbReference type="GO" id="GO:0000160">
    <property type="term" value="P:phosphorelay signal transduction system"/>
    <property type="evidence" value="ECO:0007669"/>
    <property type="project" value="InterPro"/>
</dbReference>
<evidence type="ECO:0000256" key="1">
    <source>
        <dbReference type="SAM" id="MobiDB-lite"/>
    </source>
</evidence>